<protein>
    <submittedName>
        <fullName evidence="2">Chromosome 4, complete genome</fullName>
    </submittedName>
</protein>
<gene>
    <name evidence="2" type="ORF">FGRAMPH1_01T24741</name>
</gene>
<feature type="region of interest" description="Disordered" evidence="1">
    <location>
        <begin position="71"/>
        <end position="96"/>
    </location>
</feature>
<sequence length="96" mass="10681">MTSQSCVVMPVATVLHPQQKSNFKCMQDKAISKHVQIPLPIVHLLQPRTETCVTSAPLFLKQGYACQLLNTQEDDEEPTTKSLATKRDPLDFPGCN</sequence>
<dbReference type="EnsemblFungi" id="CEF83537">
    <property type="protein sequence ID" value="CEF83537"/>
    <property type="gene ID" value="FGRRES_15427"/>
</dbReference>
<evidence type="ECO:0000313" key="3">
    <source>
        <dbReference type="EnsemblFungi" id="CEF83537"/>
    </source>
</evidence>
<proteinExistence type="predicted"/>
<keyword evidence="4" id="KW-1185">Reference proteome</keyword>
<reference evidence="3 4" key="2">
    <citation type="journal article" date="2010" name="Nature">
        <title>Comparative genomics reveals mobile pathogenicity chromosomes in Fusarium.</title>
        <authorList>
            <person name="Ma L.J."/>
            <person name="van der Does H.C."/>
            <person name="Borkovich K.A."/>
            <person name="Coleman J.J."/>
            <person name="Daboussi M.J."/>
            <person name="Di Pietro A."/>
            <person name="Dufresne M."/>
            <person name="Freitag M."/>
            <person name="Grabherr M."/>
            <person name="Henrissat B."/>
            <person name="Houterman P.M."/>
            <person name="Kang S."/>
            <person name="Shim W.B."/>
            <person name="Woloshuk C."/>
            <person name="Xie X."/>
            <person name="Xu J.R."/>
            <person name="Antoniw J."/>
            <person name="Baker S.E."/>
            <person name="Bluhm B.H."/>
            <person name="Breakspear A."/>
            <person name="Brown D.W."/>
            <person name="Butchko R.A."/>
            <person name="Chapman S."/>
            <person name="Coulson R."/>
            <person name="Coutinho P.M."/>
            <person name="Danchin E.G."/>
            <person name="Diener A."/>
            <person name="Gale L.R."/>
            <person name="Gardiner D.M."/>
            <person name="Goff S."/>
            <person name="Hammond-Kosack K.E."/>
            <person name="Hilburn K."/>
            <person name="Hua-Van A."/>
            <person name="Jonkers W."/>
            <person name="Kazan K."/>
            <person name="Kodira C.D."/>
            <person name="Koehrsen M."/>
            <person name="Kumar L."/>
            <person name="Lee Y.H."/>
            <person name="Li L."/>
            <person name="Manners J.M."/>
            <person name="Miranda-Saavedra D."/>
            <person name="Mukherjee M."/>
            <person name="Park G."/>
            <person name="Park J."/>
            <person name="Park S.Y."/>
            <person name="Proctor R.H."/>
            <person name="Regev A."/>
            <person name="Ruiz-Roldan M.C."/>
            <person name="Sain D."/>
            <person name="Sakthikumar S."/>
            <person name="Sykes S."/>
            <person name="Schwartz D.C."/>
            <person name="Turgeon B.G."/>
            <person name="Wapinski I."/>
            <person name="Yoder O."/>
            <person name="Young S."/>
            <person name="Zeng Q."/>
            <person name="Zhou S."/>
            <person name="Galagan J."/>
            <person name="Cuomo C.A."/>
            <person name="Kistler H.C."/>
            <person name="Rep M."/>
        </authorList>
    </citation>
    <scope>GENOME REANNOTATION</scope>
    <source>
        <strain evidence="4">ATCC MYA-4620 / CBS 123657 / FGSC 9075 / NRRL 31084 / PH-1</strain>
        <strain evidence="3">PH-1 / ATCC MYA-4620 / FGSC 9075 / NRRL 31084</strain>
    </source>
</reference>
<dbReference type="VEuPathDB" id="FungiDB:FGRAMPH1_01G24741"/>
<reference evidence="3 4" key="1">
    <citation type="journal article" date="2007" name="Science">
        <title>The Fusarium graminearum genome reveals a link between localized polymorphism and pathogen specialization.</title>
        <authorList>
            <person name="Cuomo C.A."/>
            <person name="Gueldener U."/>
            <person name="Xu J.-R."/>
            <person name="Trail F."/>
            <person name="Turgeon B.G."/>
            <person name="Di Pietro A."/>
            <person name="Walton J.D."/>
            <person name="Ma L.-J."/>
            <person name="Baker S.E."/>
            <person name="Rep M."/>
            <person name="Adam G."/>
            <person name="Antoniw J."/>
            <person name="Baldwin T."/>
            <person name="Calvo S.E."/>
            <person name="Chang Y.-L."/>
            <person name="DeCaprio D."/>
            <person name="Gale L.R."/>
            <person name="Gnerre S."/>
            <person name="Goswami R.S."/>
            <person name="Hammond-Kosack K."/>
            <person name="Harris L.J."/>
            <person name="Hilburn K."/>
            <person name="Kennell J.C."/>
            <person name="Kroken S."/>
            <person name="Magnuson J.K."/>
            <person name="Mannhaupt G."/>
            <person name="Mauceli E.W."/>
            <person name="Mewes H.-W."/>
            <person name="Mitterbauer R."/>
            <person name="Muehlbauer G."/>
            <person name="Muensterkoetter M."/>
            <person name="Nelson D."/>
            <person name="O'Donnell K."/>
            <person name="Ouellet T."/>
            <person name="Qi W."/>
            <person name="Quesneville H."/>
            <person name="Roncero M.I.G."/>
            <person name="Seong K.-Y."/>
            <person name="Tetko I.V."/>
            <person name="Urban M."/>
            <person name="Waalwijk C."/>
            <person name="Ward T.J."/>
            <person name="Yao J."/>
            <person name="Birren B.W."/>
            <person name="Kistler H.C."/>
        </authorList>
    </citation>
    <scope>NUCLEOTIDE SEQUENCE [LARGE SCALE GENOMIC DNA]</scope>
    <source>
        <strain evidence="4">ATCC MYA-4620 / CBS 123657 / FGSC 9075 / NRRL 31084 / PH-1</strain>
        <strain evidence="3">PH-1 / ATCC MYA-4620 / FGSC 9075 / NRRL 31084</strain>
    </source>
</reference>
<organism evidence="2 4">
    <name type="scientific">Gibberella zeae (strain ATCC MYA-4620 / CBS 123657 / FGSC 9075 / NRRL 31084 / PH-1)</name>
    <name type="common">Wheat head blight fungus</name>
    <name type="synonym">Fusarium graminearum</name>
    <dbReference type="NCBI Taxonomy" id="229533"/>
    <lineage>
        <taxon>Eukaryota</taxon>
        <taxon>Fungi</taxon>
        <taxon>Dikarya</taxon>
        <taxon>Ascomycota</taxon>
        <taxon>Pezizomycotina</taxon>
        <taxon>Sordariomycetes</taxon>
        <taxon>Hypocreomycetidae</taxon>
        <taxon>Hypocreales</taxon>
        <taxon>Nectriaceae</taxon>
        <taxon>Fusarium</taxon>
    </lineage>
</organism>
<dbReference type="AlphaFoldDB" id="A0A098DQD1"/>
<evidence type="ECO:0000256" key="1">
    <source>
        <dbReference type="SAM" id="MobiDB-lite"/>
    </source>
</evidence>
<dbReference type="EMBL" id="HG970335">
    <property type="protein sequence ID" value="CEF83537.1"/>
    <property type="molecule type" value="Genomic_DNA"/>
</dbReference>
<dbReference type="Proteomes" id="UP000070720">
    <property type="component" value="Chromosome 4"/>
</dbReference>
<evidence type="ECO:0000313" key="4">
    <source>
        <dbReference type="Proteomes" id="UP000070720"/>
    </source>
</evidence>
<evidence type="ECO:0000313" key="2">
    <source>
        <dbReference type="EMBL" id="CEF83537.1"/>
    </source>
</evidence>
<reference evidence="2 4" key="3">
    <citation type="journal article" date="2015" name="BMC Genomics">
        <title>The completed genome sequence of the pathogenic ascomycete fungus Fusarium graminearum.</title>
        <authorList>
            <person name="King R."/>
            <person name="Urban M."/>
            <person name="Hammond-Kosack M.C."/>
            <person name="Hassani-Pak K."/>
            <person name="Hammond-Kosack K.E."/>
        </authorList>
    </citation>
    <scope>NUCLEOTIDE SEQUENCE [LARGE SCALE GENOMIC DNA]</scope>
    <source>
        <strain evidence="4">ATCC MYA-4620 / CBS 123657 / FGSC 9075 / NRRL 31084 / PH-1</strain>
        <strain evidence="2">PH-1</strain>
    </source>
</reference>
<accession>A0A098DQD1</accession>
<accession>A0A0E0SAS4</accession>
<reference evidence="3" key="4">
    <citation type="submission" date="2017-01" db="UniProtKB">
        <authorList>
            <consortium name="EnsemblFungi"/>
        </authorList>
    </citation>
    <scope>IDENTIFICATION</scope>
    <source>
        <strain evidence="3">PH-1 / ATCC MYA-4620 / FGSC 9075 / NRRL 31084</strain>
    </source>
</reference>
<dbReference type="InParanoid" id="A0A098DQD1"/>
<name>A0A098DQD1_GIBZE</name>